<evidence type="ECO:0000313" key="2">
    <source>
        <dbReference type="Proteomes" id="UP000199706"/>
    </source>
</evidence>
<evidence type="ECO:0000313" key="1">
    <source>
        <dbReference type="EMBL" id="SDI81623.1"/>
    </source>
</evidence>
<dbReference type="Proteomes" id="UP000199706">
    <property type="component" value="Unassembled WGS sequence"/>
</dbReference>
<reference evidence="1 2" key="1">
    <citation type="submission" date="2016-10" db="EMBL/GenBank/DDBJ databases">
        <authorList>
            <person name="de Groot N.N."/>
        </authorList>
    </citation>
    <scope>NUCLEOTIDE SEQUENCE [LARGE SCALE GENOMIC DNA]</scope>
    <source>
        <strain evidence="1 2">LMG 2247</strain>
    </source>
</reference>
<proteinExistence type="predicted"/>
<sequence>MQTVSVRIPEDDLAWLSSLQLQGATSPSDKIRALIADAQRRANGENDFVSCVALLREQVRPLLEATQAYEHATHSHSEIVTLLATQLPELMASLVTALPEGKRVAEVAREIEARLTAKAMRMLLGLLRLTVTQRPPTYDPTVLNPYVAELQELAQLIQLARPPA</sequence>
<name>A0A1G8NN56_9BURK</name>
<dbReference type="RefSeq" id="WP_090695902.1">
    <property type="nucleotide sequence ID" value="NZ_CADERL010000010.1"/>
</dbReference>
<accession>A0A1G8NN56</accession>
<dbReference type="AlphaFoldDB" id="A0A1G8NN56"/>
<gene>
    <name evidence="1" type="ORF">SAMN05216466_1369</name>
</gene>
<protein>
    <submittedName>
        <fullName evidence="1">Uncharacterized protein</fullName>
    </submittedName>
</protein>
<dbReference type="EMBL" id="FNCJ01000036">
    <property type="protein sequence ID" value="SDI81623.1"/>
    <property type="molecule type" value="Genomic_DNA"/>
</dbReference>
<dbReference type="OrthoDB" id="9150712at2"/>
<organism evidence="1 2">
    <name type="scientific">Paraburkholderia phenazinium</name>
    <dbReference type="NCBI Taxonomy" id="60549"/>
    <lineage>
        <taxon>Bacteria</taxon>
        <taxon>Pseudomonadati</taxon>
        <taxon>Pseudomonadota</taxon>
        <taxon>Betaproteobacteria</taxon>
        <taxon>Burkholderiales</taxon>
        <taxon>Burkholderiaceae</taxon>
        <taxon>Paraburkholderia</taxon>
    </lineage>
</organism>